<accession>B7GAM5</accession>
<sequence>MDPYRSSDDMKDGTARRMNGKRSREAKIQKWQNKQTKLEKRREEISNRDEWIEKHSDFVSVINLEDVRDAKNIASGNALRERLSPYFNLQDNSLVSRAKDGRRRFIAEGTETVRLLMQQLTVSNNSSSGLFPVEVESIFVKPSVFFDPPVSLIFDFQKMIDLTKHTTVCVSEAAKRAKVHVMIGAENVLSEAAGFTISRGALACGFVPENRNFAWLMEYFRKTRMSGEGELRLLALDGICDTANLGSVVRCASAFGVHAVLLSKDCCDPWYRRAVRVSMGHIFRIPCVRVDNLVQALTALSQEPFAVTSYAAVIDPRADLLLENIAQGAIPKSWCCIVGSEGKGISCDVIQAATTTLRIGMYDHVDSLSVPVATGILLHGLSERSKPLL</sequence>
<dbReference type="Proteomes" id="UP000000759">
    <property type="component" value="Chromosome 22"/>
</dbReference>
<dbReference type="InterPro" id="IPR029028">
    <property type="entry name" value="Alpha/beta_knot_MTases"/>
</dbReference>
<dbReference type="CDD" id="cd18095">
    <property type="entry name" value="SpoU-like_rRNA-MTase"/>
    <property type="match status" value="1"/>
</dbReference>
<evidence type="ECO:0000256" key="2">
    <source>
        <dbReference type="ARBA" id="ARBA00022679"/>
    </source>
</evidence>
<dbReference type="GO" id="GO:0032259">
    <property type="term" value="P:methylation"/>
    <property type="evidence" value="ECO:0007669"/>
    <property type="project" value="UniProtKB-KW"/>
</dbReference>
<feature type="domain" description="tRNA/rRNA methyltransferase SpoU type" evidence="4">
    <location>
        <begin position="234"/>
        <end position="379"/>
    </location>
</feature>
<evidence type="ECO:0000256" key="1">
    <source>
        <dbReference type="ARBA" id="ARBA00022603"/>
    </source>
</evidence>
<dbReference type="PANTHER" id="PTHR43191:SF12">
    <property type="entry name" value="RRNA METHYLASE"/>
    <property type="match status" value="1"/>
</dbReference>
<feature type="compositionally biased region" description="Basic and acidic residues" evidence="3">
    <location>
        <begin position="1"/>
        <end position="15"/>
    </location>
</feature>
<dbReference type="OrthoDB" id="270651at2759"/>
<dbReference type="InParanoid" id="B7GAM5"/>
<feature type="region of interest" description="Disordered" evidence="3">
    <location>
        <begin position="1"/>
        <end position="40"/>
    </location>
</feature>
<gene>
    <name evidence="5" type="ORF">PHATRDRAFT_49451</name>
</gene>
<dbReference type="GO" id="GO:0006396">
    <property type="term" value="P:RNA processing"/>
    <property type="evidence" value="ECO:0007669"/>
    <property type="project" value="InterPro"/>
</dbReference>
<dbReference type="SUPFAM" id="SSF75217">
    <property type="entry name" value="alpha/beta knot"/>
    <property type="match status" value="1"/>
</dbReference>
<evidence type="ECO:0000259" key="4">
    <source>
        <dbReference type="Pfam" id="PF00588"/>
    </source>
</evidence>
<dbReference type="RefSeq" id="XP_002184103.1">
    <property type="nucleotide sequence ID" value="XM_002184067.1"/>
</dbReference>
<dbReference type="PANTHER" id="PTHR43191">
    <property type="entry name" value="RRNA METHYLTRANSFERASE 3"/>
    <property type="match status" value="1"/>
</dbReference>
<dbReference type="eggNOG" id="KOG2506">
    <property type="taxonomic scope" value="Eukaryota"/>
</dbReference>
<dbReference type="InterPro" id="IPR051259">
    <property type="entry name" value="rRNA_Methyltransferase"/>
</dbReference>
<evidence type="ECO:0000313" key="5">
    <source>
        <dbReference type="EMBL" id="EEC44281.1"/>
    </source>
</evidence>
<organism evidence="5 6">
    <name type="scientific">Phaeodactylum tricornutum (strain CCAP 1055/1)</name>
    <dbReference type="NCBI Taxonomy" id="556484"/>
    <lineage>
        <taxon>Eukaryota</taxon>
        <taxon>Sar</taxon>
        <taxon>Stramenopiles</taxon>
        <taxon>Ochrophyta</taxon>
        <taxon>Bacillariophyta</taxon>
        <taxon>Bacillariophyceae</taxon>
        <taxon>Bacillariophycidae</taxon>
        <taxon>Naviculales</taxon>
        <taxon>Phaeodactylaceae</taxon>
        <taxon>Phaeodactylum</taxon>
    </lineage>
</organism>
<dbReference type="KEGG" id="pti:PHATRDRAFT_49451"/>
<reference evidence="6" key="2">
    <citation type="submission" date="2008-08" db="EMBL/GenBank/DDBJ databases">
        <authorList>
            <consortium name="Diatom Consortium"/>
            <person name="Grigoriev I."/>
            <person name="Grimwood J."/>
            <person name="Kuo A."/>
            <person name="Otillar R.P."/>
            <person name="Salamov A."/>
            <person name="Detter J.C."/>
            <person name="Lindquist E."/>
            <person name="Shapiro H."/>
            <person name="Lucas S."/>
            <person name="Glavina del Rio T."/>
            <person name="Pitluck S."/>
            <person name="Rokhsar D."/>
            <person name="Bowler C."/>
        </authorList>
    </citation>
    <scope>GENOME REANNOTATION</scope>
    <source>
        <strain evidence="6">CCAP 1055/1</strain>
    </source>
</reference>
<dbReference type="GeneID" id="7195810"/>
<reference evidence="5 6" key="1">
    <citation type="journal article" date="2008" name="Nature">
        <title>The Phaeodactylum genome reveals the evolutionary history of diatom genomes.</title>
        <authorList>
            <person name="Bowler C."/>
            <person name="Allen A.E."/>
            <person name="Badger J.H."/>
            <person name="Grimwood J."/>
            <person name="Jabbari K."/>
            <person name="Kuo A."/>
            <person name="Maheswari U."/>
            <person name="Martens C."/>
            <person name="Maumus F."/>
            <person name="Otillar R.P."/>
            <person name="Rayko E."/>
            <person name="Salamov A."/>
            <person name="Vandepoele K."/>
            <person name="Beszteri B."/>
            <person name="Gruber A."/>
            <person name="Heijde M."/>
            <person name="Katinka M."/>
            <person name="Mock T."/>
            <person name="Valentin K."/>
            <person name="Verret F."/>
            <person name="Berges J.A."/>
            <person name="Brownlee C."/>
            <person name="Cadoret J.P."/>
            <person name="Chiovitti A."/>
            <person name="Choi C.J."/>
            <person name="Coesel S."/>
            <person name="De Martino A."/>
            <person name="Detter J.C."/>
            <person name="Durkin C."/>
            <person name="Falciatore A."/>
            <person name="Fournet J."/>
            <person name="Haruta M."/>
            <person name="Huysman M.J."/>
            <person name="Jenkins B.D."/>
            <person name="Jiroutova K."/>
            <person name="Jorgensen R.E."/>
            <person name="Joubert Y."/>
            <person name="Kaplan A."/>
            <person name="Kroger N."/>
            <person name="Kroth P.G."/>
            <person name="La Roche J."/>
            <person name="Lindquist E."/>
            <person name="Lommer M."/>
            <person name="Martin-Jezequel V."/>
            <person name="Lopez P.J."/>
            <person name="Lucas S."/>
            <person name="Mangogna M."/>
            <person name="McGinnis K."/>
            <person name="Medlin L.K."/>
            <person name="Montsant A."/>
            <person name="Oudot-Le Secq M.P."/>
            <person name="Napoli C."/>
            <person name="Obornik M."/>
            <person name="Parker M.S."/>
            <person name="Petit J.L."/>
            <person name="Porcel B.M."/>
            <person name="Poulsen N."/>
            <person name="Robison M."/>
            <person name="Rychlewski L."/>
            <person name="Rynearson T.A."/>
            <person name="Schmutz J."/>
            <person name="Shapiro H."/>
            <person name="Siaut M."/>
            <person name="Stanley M."/>
            <person name="Sussman M.R."/>
            <person name="Taylor A.R."/>
            <person name="Vardi A."/>
            <person name="von Dassow P."/>
            <person name="Vyverman W."/>
            <person name="Willis A."/>
            <person name="Wyrwicz L.S."/>
            <person name="Rokhsar D.S."/>
            <person name="Weissenbach J."/>
            <person name="Armbrust E.V."/>
            <person name="Green B.R."/>
            <person name="Van de Peer Y."/>
            <person name="Grigoriev I.V."/>
        </authorList>
    </citation>
    <scope>NUCLEOTIDE SEQUENCE [LARGE SCALE GENOMIC DNA]</scope>
    <source>
        <strain evidence="5 6">CCAP 1055/1</strain>
    </source>
</reference>
<evidence type="ECO:0000256" key="3">
    <source>
        <dbReference type="SAM" id="MobiDB-lite"/>
    </source>
</evidence>
<dbReference type="PaxDb" id="2850-Phatr49451"/>
<dbReference type="AlphaFoldDB" id="B7GAM5"/>
<dbReference type="InterPro" id="IPR001537">
    <property type="entry name" value="SpoU_MeTrfase"/>
</dbReference>
<keyword evidence="1" id="KW-0489">Methyltransferase</keyword>
<keyword evidence="6" id="KW-1185">Reference proteome</keyword>
<dbReference type="HOGENOM" id="CLU_710726_0_0_1"/>
<dbReference type="STRING" id="556484.B7GAM5"/>
<dbReference type="Gene3D" id="3.40.1280.10">
    <property type="match status" value="1"/>
</dbReference>
<proteinExistence type="predicted"/>
<dbReference type="InterPro" id="IPR029026">
    <property type="entry name" value="tRNA_m1G_MTases_N"/>
</dbReference>
<dbReference type="GO" id="GO:0003723">
    <property type="term" value="F:RNA binding"/>
    <property type="evidence" value="ECO:0007669"/>
    <property type="project" value="InterPro"/>
</dbReference>
<dbReference type="GO" id="GO:0008173">
    <property type="term" value="F:RNA methyltransferase activity"/>
    <property type="evidence" value="ECO:0007669"/>
    <property type="project" value="InterPro"/>
</dbReference>
<keyword evidence="2" id="KW-0808">Transferase</keyword>
<protein>
    <recommendedName>
        <fullName evidence="4">tRNA/rRNA methyltransferase SpoU type domain-containing protein</fullName>
    </recommendedName>
</protein>
<dbReference type="EMBL" id="CM000624">
    <property type="protein sequence ID" value="EEC44281.1"/>
    <property type="molecule type" value="Genomic_DNA"/>
</dbReference>
<dbReference type="Pfam" id="PF00588">
    <property type="entry name" value="SpoU_methylase"/>
    <property type="match status" value="1"/>
</dbReference>
<evidence type="ECO:0000313" key="6">
    <source>
        <dbReference type="Proteomes" id="UP000000759"/>
    </source>
</evidence>
<name>B7GAM5_PHATC</name>